<evidence type="ECO:0000313" key="2">
    <source>
        <dbReference type="Proteomes" id="UP000313359"/>
    </source>
</evidence>
<reference evidence="1" key="1">
    <citation type="journal article" date="2018" name="Genome Biol. Evol.">
        <title>Genomics and development of Lentinus tigrinus, a white-rot wood-decaying mushroom with dimorphic fruiting bodies.</title>
        <authorList>
            <person name="Wu B."/>
            <person name="Xu Z."/>
            <person name="Knudson A."/>
            <person name="Carlson A."/>
            <person name="Chen N."/>
            <person name="Kovaka S."/>
            <person name="LaButti K."/>
            <person name="Lipzen A."/>
            <person name="Pennachio C."/>
            <person name="Riley R."/>
            <person name="Schakwitz W."/>
            <person name="Umezawa K."/>
            <person name="Ohm R.A."/>
            <person name="Grigoriev I.V."/>
            <person name="Nagy L.G."/>
            <person name="Gibbons J."/>
            <person name="Hibbett D."/>
        </authorList>
    </citation>
    <scope>NUCLEOTIDE SEQUENCE [LARGE SCALE GENOMIC DNA]</scope>
    <source>
        <strain evidence="1">ALCF2SS1-6</strain>
    </source>
</reference>
<sequence length="452" mass="50453">MPGLFLVDASRADAVHTRILSLARESDLMTFVLSALTGSSESLAAHGLHISTGALSNEVAQTLVSFFDRPPRHLCITHLQIDDAEYFLGSHPDLVVALAGLRTIRNLSLGGVGEHSRALLRGMRASLVSADLEMLTEDNEASTRIVYNPIKLLRGSQDSLRLLLGKGCDIRSPRDESYEERFPSVRVIKLEQLHLPMTGDYVRVFPNLARLCISIPDEVKDQVLGPNYRAYAEYRNLNIFAQADEGTWNSLETCSATLDDHYLLGLTCPVTKLRISGNYMDTRMLRAVLSNTRPEYLGFRWFDANIFTERFTAVFRRPYLSQLRCLEFTLCLGGVLQPDQVNVGVMLDTIIEAISPLSISSFGLFLGSYLRSDRQSTRRYTEPLCDAERYLLGLDVKELAQRIRDSVTGLRVVAVAIFNHRARPFTRAMLGTGLYPEDAVEAIPLKTADGFT</sequence>
<evidence type="ECO:0000313" key="1">
    <source>
        <dbReference type="EMBL" id="RPD55167.1"/>
    </source>
</evidence>
<name>A0A5C2RWT4_9APHY</name>
<gene>
    <name evidence="1" type="ORF">L227DRAFT_657172</name>
</gene>
<evidence type="ECO:0008006" key="3">
    <source>
        <dbReference type="Google" id="ProtNLM"/>
    </source>
</evidence>
<organism evidence="1 2">
    <name type="scientific">Lentinus tigrinus ALCF2SS1-6</name>
    <dbReference type="NCBI Taxonomy" id="1328759"/>
    <lineage>
        <taxon>Eukaryota</taxon>
        <taxon>Fungi</taxon>
        <taxon>Dikarya</taxon>
        <taxon>Basidiomycota</taxon>
        <taxon>Agaricomycotina</taxon>
        <taxon>Agaricomycetes</taxon>
        <taxon>Polyporales</taxon>
        <taxon>Polyporaceae</taxon>
        <taxon>Lentinus</taxon>
    </lineage>
</organism>
<dbReference type="Proteomes" id="UP000313359">
    <property type="component" value="Unassembled WGS sequence"/>
</dbReference>
<dbReference type="EMBL" id="ML122298">
    <property type="protein sequence ID" value="RPD55167.1"/>
    <property type="molecule type" value="Genomic_DNA"/>
</dbReference>
<dbReference type="AlphaFoldDB" id="A0A5C2RWT4"/>
<proteinExistence type="predicted"/>
<protein>
    <recommendedName>
        <fullName evidence="3">F-box domain-containing protein</fullName>
    </recommendedName>
</protein>
<dbReference type="OrthoDB" id="2754197at2759"/>
<keyword evidence="2" id="KW-1185">Reference proteome</keyword>
<accession>A0A5C2RWT4</accession>